<reference evidence="2 3" key="1">
    <citation type="journal article" date="2024" name="Insects">
        <title>An Improved Chromosome-Level Genome Assembly of the Firefly Pyrocoelia pectoralis.</title>
        <authorList>
            <person name="Fu X."/>
            <person name="Meyer-Rochow V.B."/>
            <person name="Ballantyne L."/>
            <person name="Zhu X."/>
        </authorList>
    </citation>
    <scope>NUCLEOTIDE SEQUENCE [LARGE SCALE GENOMIC DNA]</scope>
    <source>
        <strain evidence="2">XCY_ONT2</strain>
    </source>
</reference>
<dbReference type="EMBL" id="JAVRBK010000003">
    <property type="protein sequence ID" value="KAK5645982.1"/>
    <property type="molecule type" value="Genomic_DNA"/>
</dbReference>
<proteinExistence type="predicted"/>
<feature type="region of interest" description="Disordered" evidence="1">
    <location>
        <begin position="270"/>
        <end position="299"/>
    </location>
</feature>
<comment type="caution">
    <text evidence="2">The sequence shown here is derived from an EMBL/GenBank/DDBJ whole genome shotgun (WGS) entry which is preliminary data.</text>
</comment>
<name>A0AAN7ZKJ1_9COLE</name>
<feature type="compositionally biased region" description="Polar residues" evidence="1">
    <location>
        <begin position="275"/>
        <end position="287"/>
    </location>
</feature>
<dbReference type="Proteomes" id="UP001329430">
    <property type="component" value="Chromosome 3"/>
</dbReference>
<accession>A0AAN7ZKJ1</accession>
<keyword evidence="3" id="KW-1185">Reference proteome</keyword>
<dbReference type="AlphaFoldDB" id="A0AAN7ZKJ1"/>
<organism evidence="2 3">
    <name type="scientific">Pyrocoelia pectoralis</name>
    <dbReference type="NCBI Taxonomy" id="417401"/>
    <lineage>
        <taxon>Eukaryota</taxon>
        <taxon>Metazoa</taxon>
        <taxon>Ecdysozoa</taxon>
        <taxon>Arthropoda</taxon>
        <taxon>Hexapoda</taxon>
        <taxon>Insecta</taxon>
        <taxon>Pterygota</taxon>
        <taxon>Neoptera</taxon>
        <taxon>Endopterygota</taxon>
        <taxon>Coleoptera</taxon>
        <taxon>Polyphaga</taxon>
        <taxon>Elateriformia</taxon>
        <taxon>Elateroidea</taxon>
        <taxon>Lampyridae</taxon>
        <taxon>Lampyrinae</taxon>
        <taxon>Pyrocoelia</taxon>
    </lineage>
</organism>
<evidence type="ECO:0000256" key="1">
    <source>
        <dbReference type="SAM" id="MobiDB-lite"/>
    </source>
</evidence>
<gene>
    <name evidence="2" type="ORF">RI129_004446</name>
</gene>
<sequence length="436" mass="49033">MGNRLTENISLLHTVRGECSFSGAGMLIDSKSYGERLVLGERSLNDYSMACSLNNVRMAETEDASVINNQVNVQLVYPSEITMQQIEGNVPNDSDMKIINIYPFPTNNVNFNWSATHYNFATNYPASSYAPIFYNPSLWSSQSNFVTVNGLIPNGTIDVCNINLPQPIVTYVPSSTSTNNELIRTGPDGHHDEDVVFVKEYKVDEPNCTKKSKVQIEIEKKDPDVSFLQRKVALPGRKNPVRKTQMDKASIKLAQNLSIPPSVFNARASRKRNNQRAVRQSNRTTGAILNPPSPLKEKDYREWPTEGLHETSWYNEQTSRIEYINGGVNTKVGKVINVKTVAVSDPSITDLKFKRHHDQLDVLAHNNLHQVLDYVSDVKEFCTILDQRSSSSEEKDGRKDVLNNLTKLLYNTCDLYSVLNNTDTGSVTKYIRSLST</sequence>
<protein>
    <submittedName>
        <fullName evidence="2">Uncharacterized protein</fullName>
    </submittedName>
</protein>
<evidence type="ECO:0000313" key="2">
    <source>
        <dbReference type="EMBL" id="KAK5645982.1"/>
    </source>
</evidence>
<evidence type="ECO:0000313" key="3">
    <source>
        <dbReference type="Proteomes" id="UP001329430"/>
    </source>
</evidence>